<dbReference type="PANTHER" id="PTHR43383:SF2">
    <property type="entry name" value="AMIDOHYDROLASE 2 FAMILY PROTEIN"/>
    <property type="match status" value="1"/>
</dbReference>
<evidence type="ECO:0000313" key="2">
    <source>
        <dbReference type="EMBL" id="KAK6778702.1"/>
    </source>
</evidence>
<keyword evidence="1" id="KW-0812">Transmembrane</keyword>
<accession>A0AAN8T454</accession>
<evidence type="ECO:0000256" key="1">
    <source>
        <dbReference type="SAM" id="Phobius"/>
    </source>
</evidence>
<proteinExistence type="predicted"/>
<keyword evidence="3" id="KW-1185">Reference proteome</keyword>
<dbReference type="PANTHER" id="PTHR43383">
    <property type="entry name" value="NODULIN 6"/>
    <property type="match status" value="1"/>
</dbReference>
<comment type="caution">
    <text evidence="2">The sequence shown here is derived from an EMBL/GenBank/DDBJ whole genome shotgun (WGS) entry which is preliminary data.</text>
</comment>
<gene>
    <name evidence="2" type="ORF">RDI58_025420</name>
</gene>
<sequence length="128" mass="14740">MHITLWHWTLMSLFLAVFLKPKKKMKPLISREVRRKLLNYMARSYPWMLFKNLANTLGTDGTKWTLDSFMESFSKELKSYPLNQSIDSRIVIVAYRTGLAINTDVTVKEAEEGLSEVLCGGNAVRELP</sequence>
<organism evidence="2 3">
    <name type="scientific">Solanum bulbocastanum</name>
    <name type="common">Wild potato</name>
    <dbReference type="NCBI Taxonomy" id="147425"/>
    <lineage>
        <taxon>Eukaryota</taxon>
        <taxon>Viridiplantae</taxon>
        <taxon>Streptophyta</taxon>
        <taxon>Embryophyta</taxon>
        <taxon>Tracheophyta</taxon>
        <taxon>Spermatophyta</taxon>
        <taxon>Magnoliopsida</taxon>
        <taxon>eudicotyledons</taxon>
        <taxon>Gunneridae</taxon>
        <taxon>Pentapetalae</taxon>
        <taxon>asterids</taxon>
        <taxon>lamiids</taxon>
        <taxon>Solanales</taxon>
        <taxon>Solanaceae</taxon>
        <taxon>Solanoideae</taxon>
        <taxon>Solaneae</taxon>
        <taxon>Solanum</taxon>
    </lineage>
</organism>
<name>A0AAN8T454_SOLBU</name>
<keyword evidence="1" id="KW-1133">Transmembrane helix</keyword>
<protein>
    <submittedName>
        <fullName evidence="2">Uncharacterized protein</fullName>
    </submittedName>
</protein>
<reference evidence="2 3" key="1">
    <citation type="submission" date="2024-02" db="EMBL/GenBank/DDBJ databases">
        <title>de novo genome assembly of Solanum bulbocastanum strain 11H21.</title>
        <authorList>
            <person name="Hosaka A.J."/>
        </authorList>
    </citation>
    <scope>NUCLEOTIDE SEQUENCE [LARGE SCALE GENOMIC DNA]</scope>
    <source>
        <tissue evidence="2">Young leaves</tissue>
    </source>
</reference>
<feature type="transmembrane region" description="Helical" evidence="1">
    <location>
        <begin position="6"/>
        <end position="21"/>
    </location>
</feature>
<dbReference type="EMBL" id="JBANQN010000010">
    <property type="protein sequence ID" value="KAK6778702.1"/>
    <property type="molecule type" value="Genomic_DNA"/>
</dbReference>
<dbReference type="Proteomes" id="UP001371456">
    <property type="component" value="Unassembled WGS sequence"/>
</dbReference>
<evidence type="ECO:0000313" key="3">
    <source>
        <dbReference type="Proteomes" id="UP001371456"/>
    </source>
</evidence>
<dbReference type="AlphaFoldDB" id="A0AAN8T454"/>
<keyword evidence="1" id="KW-0472">Membrane</keyword>